<reference evidence="1" key="1">
    <citation type="submission" date="2021-05" db="EMBL/GenBank/DDBJ databases">
        <authorList>
            <person name="Alioto T."/>
            <person name="Alioto T."/>
            <person name="Gomez Garrido J."/>
        </authorList>
    </citation>
    <scope>NUCLEOTIDE SEQUENCE</scope>
</reference>
<dbReference type="EMBL" id="HBUE01113550">
    <property type="protein sequence ID" value="CAG6489853.1"/>
    <property type="molecule type" value="Transcribed_RNA"/>
</dbReference>
<dbReference type="AlphaFoldDB" id="A0A8D8CE52"/>
<name>A0A8D8CE52_CULPI</name>
<dbReference type="EMBL" id="HBUE01113553">
    <property type="protein sequence ID" value="CAG6489854.1"/>
    <property type="molecule type" value="Transcribed_RNA"/>
</dbReference>
<dbReference type="EMBL" id="HBUE01113546">
    <property type="protein sequence ID" value="CAG6489851.1"/>
    <property type="molecule type" value="Transcribed_RNA"/>
</dbReference>
<protein>
    <submittedName>
        <fullName evidence="1">(northern house mosquito) hypothetical protein</fullName>
    </submittedName>
</protein>
<dbReference type="EMBL" id="HBUE01113543">
    <property type="protein sequence ID" value="CAG6489848.1"/>
    <property type="molecule type" value="Transcribed_RNA"/>
</dbReference>
<evidence type="ECO:0000313" key="1">
    <source>
        <dbReference type="EMBL" id="CAG6489850.1"/>
    </source>
</evidence>
<dbReference type="EMBL" id="HBUE01113547">
    <property type="protein sequence ID" value="CAG6489852.1"/>
    <property type="molecule type" value="Transcribed_RNA"/>
</dbReference>
<sequence>MQEVWVRIQLKTFDVSFFYHLKFECNRLEIKAGSSPSRCPKNHNYAGPDVTPKLCKKKKSSKKVNNPSPLSFSTLSYLERFCRHTILRSFLSSNIRSRTMMIGVSEQKYRTMVSHFSGMEK</sequence>
<dbReference type="EMBL" id="HBUE01113542">
    <property type="protein sequence ID" value="CAG6489847.1"/>
    <property type="molecule type" value="Transcribed_RNA"/>
</dbReference>
<dbReference type="EMBL" id="HBUE01113555">
    <property type="protein sequence ID" value="CAG6489855.1"/>
    <property type="molecule type" value="Transcribed_RNA"/>
</dbReference>
<proteinExistence type="predicted"/>
<accession>A0A8D8CE52</accession>
<dbReference type="EMBL" id="HBUE01113541">
    <property type="protein sequence ID" value="CAG6489846.1"/>
    <property type="molecule type" value="Transcribed_RNA"/>
</dbReference>
<dbReference type="EMBL" id="HBUE01113545">
    <property type="protein sequence ID" value="CAG6489850.1"/>
    <property type="molecule type" value="Transcribed_RNA"/>
</dbReference>
<dbReference type="EMBL" id="HBUE01113556">
    <property type="protein sequence ID" value="CAG6489856.1"/>
    <property type="molecule type" value="Transcribed_RNA"/>
</dbReference>
<organism evidence="1">
    <name type="scientific">Culex pipiens</name>
    <name type="common">House mosquito</name>
    <dbReference type="NCBI Taxonomy" id="7175"/>
    <lineage>
        <taxon>Eukaryota</taxon>
        <taxon>Metazoa</taxon>
        <taxon>Ecdysozoa</taxon>
        <taxon>Arthropoda</taxon>
        <taxon>Hexapoda</taxon>
        <taxon>Insecta</taxon>
        <taxon>Pterygota</taxon>
        <taxon>Neoptera</taxon>
        <taxon>Endopterygota</taxon>
        <taxon>Diptera</taxon>
        <taxon>Nematocera</taxon>
        <taxon>Culicoidea</taxon>
        <taxon>Culicidae</taxon>
        <taxon>Culicinae</taxon>
        <taxon>Culicini</taxon>
        <taxon>Culex</taxon>
        <taxon>Culex</taxon>
    </lineage>
</organism>
<dbReference type="EMBL" id="HBUE01113544">
    <property type="protein sequence ID" value="CAG6489849.1"/>
    <property type="molecule type" value="Transcribed_RNA"/>
</dbReference>